<dbReference type="Proteomes" id="UP000053144">
    <property type="component" value="Unassembled WGS sequence"/>
</dbReference>
<dbReference type="Gramene" id="KOM25593">
    <property type="protein sequence ID" value="KOM25593"/>
    <property type="gene ID" value="LR48_Vigan123s001300"/>
</dbReference>
<dbReference type="EMBL" id="KQ258271">
    <property type="protein sequence ID" value="KOM25593.1"/>
    <property type="molecule type" value="Genomic_DNA"/>
</dbReference>
<organism evidence="1 2">
    <name type="scientific">Phaseolus angularis</name>
    <name type="common">Azuki bean</name>
    <name type="synonym">Vigna angularis</name>
    <dbReference type="NCBI Taxonomy" id="3914"/>
    <lineage>
        <taxon>Eukaryota</taxon>
        <taxon>Viridiplantae</taxon>
        <taxon>Streptophyta</taxon>
        <taxon>Embryophyta</taxon>
        <taxon>Tracheophyta</taxon>
        <taxon>Spermatophyta</taxon>
        <taxon>Magnoliopsida</taxon>
        <taxon>eudicotyledons</taxon>
        <taxon>Gunneridae</taxon>
        <taxon>Pentapetalae</taxon>
        <taxon>rosids</taxon>
        <taxon>fabids</taxon>
        <taxon>Fabales</taxon>
        <taxon>Fabaceae</taxon>
        <taxon>Papilionoideae</taxon>
        <taxon>50 kb inversion clade</taxon>
        <taxon>NPAAA clade</taxon>
        <taxon>indigoferoid/millettioid clade</taxon>
        <taxon>Phaseoleae</taxon>
        <taxon>Vigna</taxon>
    </lineage>
</organism>
<evidence type="ECO:0000313" key="2">
    <source>
        <dbReference type="Proteomes" id="UP000053144"/>
    </source>
</evidence>
<dbReference type="AlphaFoldDB" id="A0A0L9T4U0"/>
<accession>A0A0L9T4U0</accession>
<protein>
    <submittedName>
        <fullName evidence="1">Uncharacterized protein</fullName>
    </submittedName>
</protein>
<reference evidence="2" key="1">
    <citation type="journal article" date="2015" name="Proc. Natl. Acad. Sci. U.S.A.">
        <title>Genome sequencing of adzuki bean (Vigna angularis) provides insight into high starch and low fat accumulation and domestication.</title>
        <authorList>
            <person name="Yang K."/>
            <person name="Tian Z."/>
            <person name="Chen C."/>
            <person name="Luo L."/>
            <person name="Zhao B."/>
            <person name="Wang Z."/>
            <person name="Yu L."/>
            <person name="Li Y."/>
            <person name="Sun Y."/>
            <person name="Li W."/>
            <person name="Chen Y."/>
            <person name="Li Y."/>
            <person name="Zhang Y."/>
            <person name="Ai D."/>
            <person name="Zhao J."/>
            <person name="Shang C."/>
            <person name="Ma Y."/>
            <person name="Wu B."/>
            <person name="Wang M."/>
            <person name="Gao L."/>
            <person name="Sun D."/>
            <person name="Zhang P."/>
            <person name="Guo F."/>
            <person name="Wang W."/>
            <person name="Li Y."/>
            <person name="Wang J."/>
            <person name="Varshney R.K."/>
            <person name="Wang J."/>
            <person name="Ling H.Q."/>
            <person name="Wan P."/>
        </authorList>
    </citation>
    <scope>NUCLEOTIDE SEQUENCE</scope>
    <source>
        <strain evidence="2">cv. Jingnong 6</strain>
    </source>
</reference>
<sequence length="163" mass="16321">MTAVIFVYLQWFRNRGIYRRGKKSTTFCLGSEPGHKGGPPTRLRSLSPVGGLVDGVGLEDEAALGADDVVGRVVGDEAALGADDVAGGVVGDEASLGADDVAGGVVGDKATLGAGDVAGGVVGDEAALGAEDVASGVVGDEAALGEDDARKKALNRTRFSHLD</sequence>
<evidence type="ECO:0000313" key="1">
    <source>
        <dbReference type="EMBL" id="KOM25593.1"/>
    </source>
</evidence>
<gene>
    <name evidence="1" type="ORF">LR48_Vigan123s001300</name>
</gene>
<proteinExistence type="predicted"/>
<name>A0A0L9T4U0_PHAAN</name>